<feature type="signal peptide" evidence="1">
    <location>
        <begin position="1"/>
        <end position="24"/>
    </location>
</feature>
<evidence type="ECO:0000313" key="2">
    <source>
        <dbReference type="EMBL" id="TCT38687.1"/>
    </source>
</evidence>
<dbReference type="Proteomes" id="UP000295055">
    <property type="component" value="Unassembled WGS sequence"/>
</dbReference>
<comment type="caution">
    <text evidence="2">The sequence shown here is derived from an EMBL/GenBank/DDBJ whole genome shotgun (WGS) entry which is preliminary data.</text>
</comment>
<organism evidence="2 3">
    <name type="scientific">Providencia alcalifaciens</name>
    <dbReference type="NCBI Taxonomy" id="126385"/>
    <lineage>
        <taxon>Bacteria</taxon>
        <taxon>Pseudomonadati</taxon>
        <taxon>Pseudomonadota</taxon>
        <taxon>Gammaproteobacteria</taxon>
        <taxon>Enterobacterales</taxon>
        <taxon>Morganellaceae</taxon>
        <taxon>Providencia</taxon>
    </lineage>
</organism>
<proteinExistence type="predicted"/>
<name>A0A4R3NQZ8_9GAMM</name>
<sequence length="170" mass="19189">MKRIFQAFLLSFAVLVTGINPVFGENTPQINITKYKKSDLYGLWYISSNEKDASGVIFIYVNKDGTAIDAMFGENAGEAIKVKQRSSWTYDEEENIFKQDIKEISIQVGNENPEISHPNEIITSSIEIIKLGDEIMGIKFIANDGKVTGYYKATDEMYKSLLDMAQLHTK</sequence>
<dbReference type="RefSeq" id="WP_132494957.1">
    <property type="nucleotide sequence ID" value="NZ_SMAS01000001.1"/>
</dbReference>
<dbReference type="EMBL" id="SMAS01000001">
    <property type="protein sequence ID" value="TCT38687.1"/>
    <property type="molecule type" value="Genomic_DNA"/>
</dbReference>
<evidence type="ECO:0000313" key="3">
    <source>
        <dbReference type="Proteomes" id="UP000295055"/>
    </source>
</evidence>
<reference evidence="2 3" key="1">
    <citation type="submission" date="2019-03" db="EMBL/GenBank/DDBJ databases">
        <title>Genomic analyses of the natural microbiome of Caenorhabditis elegans.</title>
        <authorList>
            <person name="Samuel B."/>
        </authorList>
    </citation>
    <scope>NUCLEOTIDE SEQUENCE [LARGE SCALE GENOMIC DNA]</scope>
    <source>
        <strain evidence="2 3">JUb102</strain>
    </source>
</reference>
<evidence type="ECO:0000256" key="1">
    <source>
        <dbReference type="SAM" id="SignalP"/>
    </source>
</evidence>
<protein>
    <submittedName>
        <fullName evidence="2">Uncharacterized protein</fullName>
    </submittedName>
</protein>
<dbReference type="OrthoDB" id="6888810at2"/>
<dbReference type="AlphaFoldDB" id="A0A4R3NQZ8"/>
<accession>A0A4R3NQZ8</accession>
<feature type="chain" id="PRO_5020596538" evidence="1">
    <location>
        <begin position="25"/>
        <end position="170"/>
    </location>
</feature>
<gene>
    <name evidence="2" type="ORF">EC835_101709</name>
</gene>
<keyword evidence="1" id="KW-0732">Signal</keyword>